<reference evidence="1" key="1">
    <citation type="submission" date="2019-10" db="EMBL/GenBank/DDBJ databases">
        <authorList>
            <person name="Soares A.E.R."/>
            <person name="Aleixo A."/>
            <person name="Schneider P."/>
            <person name="Miyaki C.Y."/>
            <person name="Schneider M.P."/>
            <person name="Mello C."/>
            <person name="Vasconcelos A.T.R."/>
        </authorList>
    </citation>
    <scope>NUCLEOTIDE SEQUENCE</scope>
    <source>
        <tissue evidence="1">Muscle</tissue>
    </source>
</reference>
<accession>A0ABQ9DAA2</accession>
<gene>
    <name evidence="1" type="ORF">WISP_61888</name>
</gene>
<organism evidence="1 2">
    <name type="scientific">Willisornis vidua</name>
    <name type="common">Xingu scale-backed antbird</name>
    <dbReference type="NCBI Taxonomy" id="1566151"/>
    <lineage>
        <taxon>Eukaryota</taxon>
        <taxon>Metazoa</taxon>
        <taxon>Chordata</taxon>
        <taxon>Craniata</taxon>
        <taxon>Vertebrata</taxon>
        <taxon>Euteleostomi</taxon>
        <taxon>Archelosauria</taxon>
        <taxon>Archosauria</taxon>
        <taxon>Dinosauria</taxon>
        <taxon>Saurischia</taxon>
        <taxon>Theropoda</taxon>
        <taxon>Coelurosauria</taxon>
        <taxon>Aves</taxon>
        <taxon>Neognathae</taxon>
        <taxon>Neoaves</taxon>
        <taxon>Telluraves</taxon>
        <taxon>Australaves</taxon>
        <taxon>Passeriformes</taxon>
        <taxon>Thamnophilidae</taxon>
        <taxon>Willisornis</taxon>
    </lineage>
</organism>
<evidence type="ECO:0000313" key="1">
    <source>
        <dbReference type="EMBL" id="KAJ7417945.1"/>
    </source>
</evidence>
<evidence type="ECO:0000313" key="2">
    <source>
        <dbReference type="Proteomes" id="UP001145742"/>
    </source>
</evidence>
<protein>
    <submittedName>
        <fullName evidence="1">Uncharacterized protein</fullName>
    </submittedName>
</protein>
<sequence length="77" mass="8695">MLESRLCRTQVEEHEVENSDEWGSQVLVWGLALSTIFVRTTDSAIKFADDTELYGTVNMLEGWNATWTLTGLRDGTV</sequence>
<dbReference type="Proteomes" id="UP001145742">
    <property type="component" value="Unassembled WGS sequence"/>
</dbReference>
<keyword evidence="2" id="KW-1185">Reference proteome</keyword>
<comment type="caution">
    <text evidence="1">The sequence shown here is derived from an EMBL/GenBank/DDBJ whole genome shotgun (WGS) entry which is preliminary data.</text>
</comment>
<proteinExistence type="predicted"/>
<name>A0ABQ9DAA2_9PASS</name>
<dbReference type="EMBL" id="WHWB01033712">
    <property type="protein sequence ID" value="KAJ7417945.1"/>
    <property type="molecule type" value="Genomic_DNA"/>
</dbReference>